<dbReference type="Proteomes" id="UP001497600">
    <property type="component" value="Chromosome G"/>
</dbReference>
<feature type="domain" description="Gamma tubulin complex component C-terminal" evidence="6">
    <location>
        <begin position="480"/>
        <end position="870"/>
    </location>
</feature>
<evidence type="ECO:0000256" key="4">
    <source>
        <dbReference type="ARBA" id="ARBA00023212"/>
    </source>
</evidence>
<sequence>MPLDRDQLVRVYTARLVSSLVPKEFGDEYVQSLTNDLVVHLSQPSIPKSSEHIDTILTRFKQYFLSNGLSSEWGMFQSAINNIAVAKSPSQIANYLVFLDALNEGRPNKRSRVTNLHSSPYRAVSAATTATAATNTTASAILEPLTPSSGQGGTGGLHPTLHQSMSAHYTSLPEKTILTYLPYTLLGVDSKIFTFTNSSELEIPSTINHSYSGLLHNILEPALIYRKLNQLIDSSSRRNNPNNMNISSSMIAGINSPIKIAFLRSLEQELNLYVKEINGIFNQSKSPESVLVVYNQLYSNILKLRLLYSISNDLELITGYELLSKVDNLSKFGNLIIKEISTSILITISKPYFEILEHWIIQGELIDNNNEFFIHYNVEGQNLNDIIQFSEDKIPEFLISINKDLGYKIYQIGKLLIFLSKYCRELTWINEYGVKYSNIIFREHSGLQSMGTNEIIQLIDQQYKELLHYFTITIQKKYGLFQHLIQFKSFLLMNSNDFIESLISKGSTLFNEPSNILTSNQLSKILMESISNSSVKNLNPEYKNRLDARILDLNGGNIGWEVFTLEYKIGDLPIDHILNHGNNIIGYLKVFNFLWKLKNLNFLLNIGFIESGTLIRNDLKKLRLTYTKLKSKIRRKEKLMSLRDEKIIWLMRSFNKVCIIRNRFIKFISILLKYLSYDIIETSFNQLVVKKLFKSKISTVQVGNKFEIIPELSKGFLESITKKKTNNNVTNNGIIPNNEIHNMNELTIDELISIHTNYLKSIINCKLLNEQEIGKFSGESFIQQIYEFLEIQFAFIKGSEEFSSLIVKYVSLLNIDENIQVTDDIDMDQFDDEFVEIEGSLQNMMDRIHNELYQGEFLPKLERFVKDLRGTIEFREMSKFF</sequence>
<evidence type="ECO:0000259" key="7">
    <source>
        <dbReference type="Pfam" id="PF17681"/>
    </source>
</evidence>
<evidence type="ECO:0000259" key="6">
    <source>
        <dbReference type="Pfam" id="PF04130"/>
    </source>
</evidence>
<name>A0ABP0EIP6_9ASCO</name>
<evidence type="ECO:0000256" key="5">
    <source>
        <dbReference type="RuleBase" id="RU363050"/>
    </source>
</evidence>
<dbReference type="InterPro" id="IPR041470">
    <property type="entry name" value="GCP_N"/>
</dbReference>
<reference evidence="8 9" key="1">
    <citation type="submission" date="2024-01" db="EMBL/GenBank/DDBJ databases">
        <authorList>
            <consortium name="Genoscope - CEA"/>
            <person name="William W."/>
        </authorList>
    </citation>
    <scope>NUCLEOTIDE SEQUENCE [LARGE SCALE GENOMIC DNA]</scope>
    <source>
        <strain evidence="8 9">29B2s-10</strain>
    </source>
</reference>
<feature type="domain" description="Gamma tubulin complex component protein N-terminal" evidence="7">
    <location>
        <begin position="179"/>
        <end position="465"/>
    </location>
</feature>
<evidence type="ECO:0000256" key="3">
    <source>
        <dbReference type="ARBA" id="ARBA00022701"/>
    </source>
</evidence>
<dbReference type="InterPro" id="IPR040457">
    <property type="entry name" value="GCP_C"/>
</dbReference>
<comment type="subcellular location">
    <subcellularLocation>
        <location evidence="5">Cytoplasm</location>
        <location evidence="5">Cytoskeleton</location>
        <location evidence="5">Microtubule organizing center</location>
    </subcellularLocation>
</comment>
<evidence type="ECO:0000256" key="2">
    <source>
        <dbReference type="ARBA" id="ARBA00022490"/>
    </source>
</evidence>
<dbReference type="InterPro" id="IPR007259">
    <property type="entry name" value="GCP"/>
</dbReference>
<organism evidence="8 9">
    <name type="scientific">[Candida] anglica</name>
    <dbReference type="NCBI Taxonomy" id="148631"/>
    <lineage>
        <taxon>Eukaryota</taxon>
        <taxon>Fungi</taxon>
        <taxon>Dikarya</taxon>
        <taxon>Ascomycota</taxon>
        <taxon>Saccharomycotina</taxon>
        <taxon>Pichiomycetes</taxon>
        <taxon>Debaryomycetaceae</taxon>
        <taxon>Kurtzmaniella</taxon>
    </lineage>
</organism>
<dbReference type="Pfam" id="PF04130">
    <property type="entry name" value="GCP_C_terminal"/>
    <property type="match status" value="1"/>
</dbReference>
<dbReference type="InterPro" id="IPR042241">
    <property type="entry name" value="GCP_C_sf"/>
</dbReference>
<keyword evidence="9" id="KW-1185">Reference proteome</keyword>
<dbReference type="PANTHER" id="PTHR19302:SF33">
    <property type="entry name" value="GAMMA-TUBULIN COMPLEX COMPONENT 5"/>
    <property type="match status" value="1"/>
</dbReference>
<evidence type="ECO:0000256" key="1">
    <source>
        <dbReference type="ARBA" id="ARBA00010337"/>
    </source>
</evidence>
<keyword evidence="4 5" id="KW-0206">Cytoskeleton</keyword>
<evidence type="ECO:0000313" key="9">
    <source>
        <dbReference type="Proteomes" id="UP001497600"/>
    </source>
</evidence>
<keyword evidence="3 5" id="KW-0493">Microtubule</keyword>
<dbReference type="Pfam" id="PF17681">
    <property type="entry name" value="GCP_N_terminal"/>
    <property type="match status" value="1"/>
</dbReference>
<accession>A0ABP0EIP6</accession>
<comment type="similarity">
    <text evidence="1 5">Belongs to the TUBGCP family.</text>
</comment>
<protein>
    <recommendedName>
        <fullName evidence="5">Spindle pole body component</fullName>
    </recommendedName>
</protein>
<dbReference type="PANTHER" id="PTHR19302">
    <property type="entry name" value="GAMMA TUBULIN COMPLEX PROTEIN"/>
    <property type="match status" value="1"/>
</dbReference>
<proteinExistence type="inferred from homology"/>
<gene>
    <name evidence="8" type="primary">SPC98</name>
    <name evidence="8" type="ORF">CAAN4_G18140</name>
</gene>
<keyword evidence="2 5" id="KW-0963">Cytoplasm</keyword>
<dbReference type="EMBL" id="OZ004259">
    <property type="protein sequence ID" value="CAK7919431.1"/>
    <property type="molecule type" value="Genomic_DNA"/>
</dbReference>
<evidence type="ECO:0000313" key="8">
    <source>
        <dbReference type="EMBL" id="CAK7919431.1"/>
    </source>
</evidence>
<dbReference type="Gene3D" id="1.20.120.1900">
    <property type="entry name" value="Gamma-tubulin complex, C-terminal domain"/>
    <property type="match status" value="1"/>
</dbReference>